<dbReference type="GO" id="GO:0005929">
    <property type="term" value="C:cilium"/>
    <property type="evidence" value="ECO:0007669"/>
    <property type="project" value="UniProtKB-SubCell"/>
</dbReference>
<dbReference type="GO" id="GO:0030992">
    <property type="term" value="C:intraciliary transport particle B"/>
    <property type="evidence" value="ECO:0007669"/>
    <property type="project" value="TreeGrafter"/>
</dbReference>
<organism evidence="8 9">
    <name type="scientific">Solea senegalensis</name>
    <name type="common">Senegalese sole</name>
    <dbReference type="NCBI Taxonomy" id="28829"/>
    <lineage>
        <taxon>Eukaryota</taxon>
        <taxon>Metazoa</taxon>
        <taxon>Chordata</taxon>
        <taxon>Craniata</taxon>
        <taxon>Vertebrata</taxon>
        <taxon>Euteleostomi</taxon>
        <taxon>Actinopterygii</taxon>
        <taxon>Neopterygii</taxon>
        <taxon>Teleostei</taxon>
        <taxon>Neoteleostei</taxon>
        <taxon>Acanthomorphata</taxon>
        <taxon>Carangaria</taxon>
        <taxon>Pleuronectiformes</taxon>
        <taxon>Pleuronectoidei</taxon>
        <taxon>Soleidae</taxon>
        <taxon>Solea</taxon>
    </lineage>
</organism>
<gene>
    <name evidence="8" type="ORF">JOB18_013152</name>
</gene>
<comment type="caution">
    <text evidence="8">The sequence shown here is derived from an EMBL/GenBank/DDBJ whole genome shotgun (WGS) entry which is preliminary data.</text>
</comment>
<keyword evidence="9" id="KW-1185">Reference proteome</keyword>
<dbReference type="GO" id="GO:0060271">
    <property type="term" value="P:cilium assembly"/>
    <property type="evidence" value="ECO:0007669"/>
    <property type="project" value="TreeGrafter"/>
</dbReference>
<dbReference type="Proteomes" id="UP000693946">
    <property type="component" value="Linkage Group LG3"/>
</dbReference>
<comment type="similarity">
    <text evidence="2">Belongs to the CLUAP1 family.</text>
</comment>
<dbReference type="AlphaFoldDB" id="A0AAV6QRW9"/>
<evidence type="ECO:0000256" key="3">
    <source>
        <dbReference type="ARBA" id="ARBA00022794"/>
    </source>
</evidence>
<evidence type="ECO:0000313" key="9">
    <source>
        <dbReference type="Proteomes" id="UP000693946"/>
    </source>
</evidence>
<evidence type="ECO:0000256" key="6">
    <source>
        <dbReference type="ARBA" id="ARBA00023273"/>
    </source>
</evidence>
<evidence type="ECO:0000313" key="8">
    <source>
        <dbReference type="EMBL" id="KAG7496151.1"/>
    </source>
</evidence>
<keyword evidence="5" id="KW-0969">Cilium</keyword>
<name>A0AAV6QRW9_SOLSE</name>
<sequence>MSYRELRDFTEMMRALGFHRLISIENFRTPNFTLVAEILMWLVKRFEPHTDIPSDVATESDRVFFIKAVAKFMAMEVDVKLNTKHLYQADGYAVKEMLKITVMLHTPIKTKHMALEDRVQEANNKFKFELGSRISDIKAARQLASEVMSKGASLHDLLGQEVKLWEKRTAAIARPLEINKTEKVLTATIREVHESIEKTKDALSNVMCDETTLDGKIEKKRQELERKQKKLQSLQSVKPVFMDEYEAIEQELKRQYEIFVGKFGNLCYLESQLDEYHRQEKERTGNTKKMQHKLRERERDMRRRRRSETDKDDLEDQSEDESEAKSQSGSNSDLEESNF</sequence>
<evidence type="ECO:0000256" key="2">
    <source>
        <dbReference type="ARBA" id="ARBA00008340"/>
    </source>
</evidence>
<evidence type="ECO:0000256" key="4">
    <source>
        <dbReference type="ARBA" id="ARBA00023054"/>
    </source>
</evidence>
<proteinExistence type="inferred from homology"/>
<dbReference type="InterPro" id="IPR019366">
    <property type="entry name" value="Clusterin-associated_protein-1"/>
</dbReference>
<keyword evidence="3" id="KW-0970">Cilium biogenesis/degradation</keyword>
<dbReference type="EMBL" id="JAGKHQ010000015">
    <property type="protein sequence ID" value="KAG7496151.1"/>
    <property type="molecule type" value="Genomic_DNA"/>
</dbReference>
<reference evidence="8 9" key="1">
    <citation type="journal article" date="2021" name="Sci. Rep.">
        <title>Chromosome anchoring in Senegalese sole (Solea senegalensis) reveals sex-associated markers and genome rearrangements in flatfish.</title>
        <authorList>
            <person name="Guerrero-Cozar I."/>
            <person name="Gomez-Garrido J."/>
            <person name="Berbel C."/>
            <person name="Martinez-Blanch J.F."/>
            <person name="Alioto T."/>
            <person name="Claros M.G."/>
            <person name="Gagnaire P.A."/>
            <person name="Manchado M."/>
        </authorList>
    </citation>
    <scope>NUCLEOTIDE SEQUENCE [LARGE SCALE GENOMIC DNA]</scope>
    <source>
        <strain evidence="8">Sse05_10M</strain>
    </source>
</reference>
<dbReference type="PANTHER" id="PTHR21547:SF0">
    <property type="entry name" value="CLUSTERIN-ASSOCIATED PROTEIN 1"/>
    <property type="match status" value="1"/>
</dbReference>
<dbReference type="GO" id="GO:0005815">
    <property type="term" value="C:microtubule organizing center"/>
    <property type="evidence" value="ECO:0007669"/>
    <property type="project" value="TreeGrafter"/>
</dbReference>
<keyword evidence="6" id="KW-0966">Cell projection</keyword>
<evidence type="ECO:0000256" key="1">
    <source>
        <dbReference type="ARBA" id="ARBA00004138"/>
    </source>
</evidence>
<dbReference type="Pfam" id="PF10234">
    <property type="entry name" value="Cluap1"/>
    <property type="match status" value="1"/>
</dbReference>
<comment type="subcellular location">
    <subcellularLocation>
        <location evidence="1">Cell projection</location>
        <location evidence="1">Cilium</location>
    </subcellularLocation>
</comment>
<evidence type="ECO:0000256" key="5">
    <source>
        <dbReference type="ARBA" id="ARBA00023069"/>
    </source>
</evidence>
<feature type="region of interest" description="Disordered" evidence="7">
    <location>
        <begin position="278"/>
        <end position="339"/>
    </location>
</feature>
<evidence type="ECO:0000256" key="7">
    <source>
        <dbReference type="SAM" id="MobiDB-lite"/>
    </source>
</evidence>
<evidence type="ECO:0008006" key="10">
    <source>
        <dbReference type="Google" id="ProtNLM"/>
    </source>
</evidence>
<accession>A0AAV6QRW9</accession>
<feature type="compositionally biased region" description="Acidic residues" evidence="7">
    <location>
        <begin position="310"/>
        <end position="322"/>
    </location>
</feature>
<protein>
    <recommendedName>
        <fullName evidence="10">Clusterin-associated protein 1</fullName>
    </recommendedName>
</protein>
<dbReference type="PANTHER" id="PTHR21547">
    <property type="entry name" value="CLUSTERIN ASSOCIATED PROTEIN 1"/>
    <property type="match status" value="1"/>
</dbReference>
<keyword evidence="4" id="KW-0175">Coiled coil</keyword>